<dbReference type="EMBL" id="FP565575">
    <property type="protein sequence ID" value="CBE70023.1"/>
    <property type="molecule type" value="Genomic_DNA"/>
</dbReference>
<evidence type="ECO:0000256" key="5">
    <source>
        <dbReference type="ARBA" id="ARBA00022884"/>
    </source>
</evidence>
<dbReference type="KEGG" id="mox:DAMO_2950"/>
<dbReference type="GO" id="GO:0042781">
    <property type="term" value="F:3'-tRNA processing endoribonuclease activity"/>
    <property type="evidence" value="ECO:0007669"/>
    <property type="project" value="TreeGrafter"/>
</dbReference>
<dbReference type="AlphaFoldDB" id="D5MLW6"/>
<gene>
    <name evidence="7" type="ORF">DAMO_2950</name>
</gene>
<evidence type="ECO:0000256" key="4">
    <source>
        <dbReference type="ARBA" id="ARBA00022801"/>
    </source>
</evidence>
<keyword evidence="3" id="KW-0255">Endonuclease</keyword>
<evidence type="ECO:0000256" key="2">
    <source>
        <dbReference type="ARBA" id="ARBA00022722"/>
    </source>
</evidence>
<evidence type="ECO:0000313" key="8">
    <source>
        <dbReference type="Proteomes" id="UP000006898"/>
    </source>
</evidence>
<sequence length="122" mass="13631">MQRPASSGTARTRRAFNNKYFTLYARFASTKKQQLQLAFGARTGTATVRNRAKRLARETFRLNCHRLPAGIEILITAQKGIGALSRRDMRGQIVDLFEYACKLSPSSSSEPPVRAGDTSTHR</sequence>
<proteinExistence type="predicted"/>
<dbReference type="InterPro" id="IPR000100">
    <property type="entry name" value="RNase_P"/>
</dbReference>
<keyword evidence="2" id="KW-0540">Nuclease</keyword>
<accession>D5MLW6</accession>
<dbReference type="GO" id="GO:0030677">
    <property type="term" value="C:ribonuclease P complex"/>
    <property type="evidence" value="ECO:0007669"/>
    <property type="project" value="TreeGrafter"/>
</dbReference>
<evidence type="ECO:0000256" key="6">
    <source>
        <dbReference type="SAM" id="MobiDB-lite"/>
    </source>
</evidence>
<dbReference type="Gene3D" id="3.30.230.10">
    <property type="match status" value="1"/>
</dbReference>
<dbReference type="HOGENOM" id="CLU_2022509_0_0_0"/>
<dbReference type="PANTHER" id="PTHR33992:SF1">
    <property type="entry name" value="RIBONUCLEASE P PROTEIN COMPONENT"/>
    <property type="match status" value="1"/>
</dbReference>
<keyword evidence="1" id="KW-0819">tRNA processing</keyword>
<name>D5MLW6_METO1</name>
<dbReference type="GO" id="GO:0000049">
    <property type="term" value="F:tRNA binding"/>
    <property type="evidence" value="ECO:0007669"/>
    <property type="project" value="InterPro"/>
</dbReference>
<protein>
    <submittedName>
        <fullName evidence="7">Uncharacterized protein</fullName>
    </submittedName>
</protein>
<evidence type="ECO:0000256" key="3">
    <source>
        <dbReference type="ARBA" id="ARBA00022759"/>
    </source>
</evidence>
<dbReference type="SUPFAM" id="SSF54211">
    <property type="entry name" value="Ribosomal protein S5 domain 2-like"/>
    <property type="match status" value="1"/>
</dbReference>
<reference evidence="7 8" key="1">
    <citation type="journal article" date="2010" name="Nature">
        <title>Nitrite-driven anaerobic methane oxidation by oxygenic bacteria.</title>
        <authorList>
            <person name="Ettwig K.F."/>
            <person name="Butler M.K."/>
            <person name="Le Paslier D."/>
            <person name="Pelletier E."/>
            <person name="Mangenot S."/>
            <person name="Kuypers M.M.M."/>
            <person name="Schreiber F."/>
            <person name="Dutilh B.E."/>
            <person name="Zedelius J."/>
            <person name="de Beer D."/>
            <person name="Gloerich J."/>
            <person name="Wessels H.J.C.T."/>
            <person name="van Allen T."/>
            <person name="Luesken F."/>
            <person name="Wu M."/>
            <person name="van de Pas-Schoonen K.T."/>
            <person name="Op den Camp H.J.M."/>
            <person name="Janssen-Megens E.M."/>
            <person name="Francoijs K-J."/>
            <person name="Stunnenberg H."/>
            <person name="Weissenbach J."/>
            <person name="Jetten M.S.M."/>
            <person name="Strous M."/>
        </authorList>
    </citation>
    <scope>NUCLEOTIDE SEQUENCE [LARGE SCALE GENOMIC DNA]</scope>
</reference>
<dbReference type="PANTHER" id="PTHR33992">
    <property type="entry name" value="RIBONUCLEASE P PROTEIN COMPONENT"/>
    <property type="match status" value="1"/>
</dbReference>
<evidence type="ECO:0000256" key="1">
    <source>
        <dbReference type="ARBA" id="ARBA00022694"/>
    </source>
</evidence>
<feature type="region of interest" description="Disordered" evidence="6">
    <location>
        <begin position="103"/>
        <end position="122"/>
    </location>
</feature>
<keyword evidence="4" id="KW-0378">Hydrolase</keyword>
<dbReference type="Proteomes" id="UP000006898">
    <property type="component" value="Chromosome"/>
</dbReference>
<dbReference type="InterPro" id="IPR020568">
    <property type="entry name" value="Ribosomal_Su5_D2-typ_SF"/>
</dbReference>
<dbReference type="GO" id="GO:0004526">
    <property type="term" value="F:ribonuclease P activity"/>
    <property type="evidence" value="ECO:0007669"/>
    <property type="project" value="InterPro"/>
</dbReference>
<organism evidence="7 8">
    <name type="scientific">Methylomirabilis oxygeniifera</name>
    <dbReference type="NCBI Taxonomy" id="671143"/>
    <lineage>
        <taxon>Bacteria</taxon>
        <taxon>Candidatus Methylomirabilota</taxon>
        <taxon>Candidatus Methylomirabilia</taxon>
        <taxon>Candidatus Methylomirabilales</taxon>
        <taxon>Candidatus Methylomirabilaceae</taxon>
        <taxon>Candidatus Methylomirabilis</taxon>
    </lineage>
</organism>
<keyword evidence="5" id="KW-0694">RNA-binding</keyword>
<dbReference type="Pfam" id="PF00825">
    <property type="entry name" value="Ribonuclease_P"/>
    <property type="match status" value="1"/>
</dbReference>
<dbReference type="InterPro" id="IPR014721">
    <property type="entry name" value="Ribsml_uS5_D2-typ_fold_subgr"/>
</dbReference>
<dbReference type="STRING" id="671143.DAMO_2950"/>
<evidence type="ECO:0000313" key="7">
    <source>
        <dbReference type="EMBL" id="CBE70023.1"/>
    </source>
</evidence>
<dbReference type="eggNOG" id="COG0594">
    <property type="taxonomic scope" value="Bacteria"/>
</dbReference>